<dbReference type="InterPro" id="IPR029149">
    <property type="entry name" value="Creatin/AminoP/Spt16_N"/>
</dbReference>
<keyword evidence="7" id="KW-1185">Reference proteome</keyword>
<accession>A0A0R1H102</accession>
<dbReference type="InterPro" id="IPR000587">
    <property type="entry name" value="Creatinase_N"/>
</dbReference>
<comment type="caution">
    <text evidence="6">The sequence shown here is derived from an EMBL/GenBank/DDBJ whole genome shotgun (WGS) entry which is preliminary data.</text>
</comment>
<dbReference type="AlphaFoldDB" id="A0A0R1H102"/>
<comment type="cofactor">
    <cofactor evidence="1">
        <name>Mn(2+)</name>
        <dbReference type="ChEBI" id="CHEBI:29035"/>
    </cofactor>
</comment>
<dbReference type="Pfam" id="PF01321">
    <property type="entry name" value="Creatinase_N"/>
    <property type="match status" value="1"/>
</dbReference>
<feature type="domain" description="Creatinase N-terminal" evidence="5">
    <location>
        <begin position="20"/>
        <end position="153"/>
    </location>
</feature>
<dbReference type="SUPFAM" id="SSF53092">
    <property type="entry name" value="Creatinase/prolidase N-terminal domain"/>
    <property type="match status" value="1"/>
</dbReference>
<proteinExistence type="inferred from homology"/>
<evidence type="ECO:0000256" key="3">
    <source>
        <dbReference type="ARBA" id="ARBA00023211"/>
    </source>
</evidence>
<dbReference type="CDD" id="cd01092">
    <property type="entry name" value="APP-like"/>
    <property type="match status" value="1"/>
</dbReference>
<dbReference type="SUPFAM" id="SSF55920">
    <property type="entry name" value="Creatinase/aminopeptidase"/>
    <property type="match status" value="1"/>
</dbReference>
<comment type="similarity">
    <text evidence="2">Belongs to the peptidase M24B family.</text>
</comment>
<name>A0A0R1H102_9LACO</name>
<dbReference type="InterPro" id="IPR050659">
    <property type="entry name" value="Peptidase_M24B"/>
</dbReference>
<evidence type="ECO:0000259" key="4">
    <source>
        <dbReference type="Pfam" id="PF00557"/>
    </source>
</evidence>
<evidence type="ECO:0000259" key="5">
    <source>
        <dbReference type="Pfam" id="PF01321"/>
    </source>
</evidence>
<dbReference type="Proteomes" id="UP000050909">
    <property type="component" value="Unassembled WGS sequence"/>
</dbReference>
<evidence type="ECO:0000313" key="7">
    <source>
        <dbReference type="Proteomes" id="UP000050909"/>
    </source>
</evidence>
<protein>
    <submittedName>
        <fullName evidence="6">Xaa-Pro dipeptidase</fullName>
    </submittedName>
</protein>
<dbReference type="InterPro" id="IPR036005">
    <property type="entry name" value="Creatinase/aminopeptidase-like"/>
</dbReference>
<dbReference type="EMBL" id="AZCV01000005">
    <property type="protein sequence ID" value="KRK37396.1"/>
    <property type="molecule type" value="Genomic_DNA"/>
</dbReference>
<keyword evidence="3" id="KW-0464">Manganese</keyword>
<evidence type="ECO:0000256" key="1">
    <source>
        <dbReference type="ARBA" id="ARBA00001936"/>
    </source>
</evidence>
<dbReference type="Gene3D" id="3.90.230.10">
    <property type="entry name" value="Creatinase/methionine aminopeptidase superfamily"/>
    <property type="match status" value="1"/>
</dbReference>
<evidence type="ECO:0000313" key="6">
    <source>
        <dbReference type="EMBL" id="KRK37396.1"/>
    </source>
</evidence>
<dbReference type="Pfam" id="PF00557">
    <property type="entry name" value="Peptidase_M24"/>
    <property type="match status" value="1"/>
</dbReference>
<dbReference type="InterPro" id="IPR000994">
    <property type="entry name" value="Pept_M24"/>
</dbReference>
<dbReference type="Gene3D" id="3.40.350.10">
    <property type="entry name" value="Creatinase/prolidase N-terminal domain"/>
    <property type="match status" value="1"/>
</dbReference>
<reference evidence="6 7" key="1">
    <citation type="journal article" date="2015" name="Genome Announc.">
        <title>Expanding the biotechnology potential of lactobacilli through comparative genomics of 213 strains and associated genera.</title>
        <authorList>
            <person name="Sun Z."/>
            <person name="Harris H.M."/>
            <person name="McCann A."/>
            <person name="Guo C."/>
            <person name="Argimon S."/>
            <person name="Zhang W."/>
            <person name="Yang X."/>
            <person name="Jeffery I.B."/>
            <person name="Cooney J.C."/>
            <person name="Kagawa T.F."/>
            <person name="Liu W."/>
            <person name="Song Y."/>
            <person name="Salvetti E."/>
            <person name="Wrobel A."/>
            <person name="Rasinkangas P."/>
            <person name="Parkhill J."/>
            <person name="Rea M.C."/>
            <person name="O'Sullivan O."/>
            <person name="Ritari J."/>
            <person name="Douillard F.P."/>
            <person name="Paul Ross R."/>
            <person name="Yang R."/>
            <person name="Briner A.E."/>
            <person name="Felis G.E."/>
            <person name="de Vos W.M."/>
            <person name="Barrangou R."/>
            <person name="Klaenhammer T.R."/>
            <person name="Caufield P.W."/>
            <person name="Cui Y."/>
            <person name="Zhang H."/>
            <person name="O'Toole P.W."/>
        </authorList>
    </citation>
    <scope>NUCLEOTIDE SEQUENCE [LARGE SCALE GENOMIC DNA]</scope>
    <source>
        <strain evidence="6 7">DSM 20534</strain>
    </source>
</reference>
<feature type="domain" description="Peptidase M24" evidence="4">
    <location>
        <begin position="162"/>
        <end position="364"/>
    </location>
</feature>
<sequence>MIMLYFYYHEKRRLQIMIQLDKLQKWLQDTNTDVAYISDPVNVNYFSGYGSDPEERVLALFVFKDAAPFLFTPQLNVEEAKNSEFDSDVYGYLDHENPFKIIAERIKERTNHFEKWAIEKDNLSVFRYQAIKTAFPTASFTQDASRFIEQTRLYKTQQEIAIMEQAGADADFAFEVAFNAVQTGVSERGLVGQIEYELKKRGVMEMSFDTIVQTGANAANPHGGPTLSTVQPNELILFDLGTVKNGYMSDATRTVAYGTPSDKALDIFKVCLEANLTAMDKAKPGITAAELDAVARDIITKAGYGEYFNHRLGHGIGKSTHEFPSLMEGNDMELEPGMCFSIEPGIYIPGVAGVRIEDCGHLTENGFVPFTHTPKELKTIAVH</sequence>
<dbReference type="PANTHER" id="PTHR46112:SF10">
    <property type="entry name" value="DIPEPTIDASE YKVY-RELATED"/>
    <property type="match status" value="1"/>
</dbReference>
<dbReference type="PANTHER" id="PTHR46112">
    <property type="entry name" value="AMINOPEPTIDASE"/>
    <property type="match status" value="1"/>
</dbReference>
<gene>
    <name evidence="6" type="ORF">FC62_GL001274</name>
</gene>
<evidence type="ECO:0000256" key="2">
    <source>
        <dbReference type="ARBA" id="ARBA00008766"/>
    </source>
</evidence>
<organism evidence="6 7">
    <name type="scientific">Amylolactobacillus amylotrophicus DSM 20534</name>
    <dbReference type="NCBI Taxonomy" id="1423722"/>
    <lineage>
        <taxon>Bacteria</taxon>
        <taxon>Bacillati</taxon>
        <taxon>Bacillota</taxon>
        <taxon>Bacilli</taxon>
        <taxon>Lactobacillales</taxon>
        <taxon>Lactobacillaceae</taxon>
        <taxon>Amylolactobacillus</taxon>
    </lineage>
</organism>
<dbReference type="PATRIC" id="fig|1423722.3.peg.1299"/>